<feature type="domain" description="Solute-binding protein family 3/N-terminal" evidence="8">
    <location>
        <begin position="38"/>
        <end position="256"/>
    </location>
</feature>
<accession>A0A0Q3WTI0</accession>
<dbReference type="SMART" id="SM00062">
    <property type="entry name" value="PBPb"/>
    <property type="match status" value="1"/>
</dbReference>
<evidence type="ECO:0000256" key="2">
    <source>
        <dbReference type="ARBA" id="ARBA00010333"/>
    </source>
</evidence>
<evidence type="ECO:0000259" key="8">
    <source>
        <dbReference type="SMART" id="SM00062"/>
    </source>
</evidence>
<evidence type="ECO:0000256" key="6">
    <source>
        <dbReference type="RuleBase" id="RU003744"/>
    </source>
</evidence>
<protein>
    <submittedName>
        <fullName evidence="10">ABC transporter substrate-binding protein</fullName>
    </submittedName>
</protein>
<evidence type="ECO:0000259" key="9">
    <source>
        <dbReference type="SMART" id="SM00079"/>
    </source>
</evidence>
<comment type="subcellular location">
    <subcellularLocation>
        <location evidence="1">Cell envelope</location>
    </subcellularLocation>
</comment>
<dbReference type="PATRIC" id="fig|157838.3.peg.4375"/>
<dbReference type="InterPro" id="IPR018313">
    <property type="entry name" value="SBP_3_CS"/>
</dbReference>
<feature type="chain" id="PRO_5006209271" evidence="7">
    <location>
        <begin position="26"/>
        <end position="256"/>
    </location>
</feature>
<dbReference type="OrthoDB" id="9811552at2"/>
<dbReference type="PANTHER" id="PTHR35936">
    <property type="entry name" value="MEMBRANE-BOUND LYTIC MUREIN TRANSGLYCOSYLASE F"/>
    <property type="match status" value="1"/>
</dbReference>
<dbReference type="GO" id="GO:0030313">
    <property type="term" value="C:cell envelope"/>
    <property type="evidence" value="ECO:0007669"/>
    <property type="project" value="UniProtKB-SubCell"/>
</dbReference>
<evidence type="ECO:0000256" key="5">
    <source>
        <dbReference type="ARBA" id="ARBA00023288"/>
    </source>
</evidence>
<dbReference type="AlphaFoldDB" id="A0A0Q3WTI0"/>
<comment type="caution">
    <text evidence="10">The sequence shown here is derived from an EMBL/GenBank/DDBJ whole genome shotgun (WGS) entry which is preliminary data.</text>
</comment>
<comment type="similarity">
    <text evidence="2 6">Belongs to the bacterial solute-binding protein 3 family.</text>
</comment>
<dbReference type="PROSITE" id="PS51257">
    <property type="entry name" value="PROKAR_LIPOPROTEIN"/>
    <property type="match status" value="1"/>
</dbReference>
<keyword evidence="5" id="KW-0449">Lipoprotein</keyword>
<evidence type="ECO:0000256" key="7">
    <source>
        <dbReference type="SAM" id="SignalP"/>
    </source>
</evidence>
<name>A0A0Q3WTI0_9BACI</name>
<keyword evidence="11" id="KW-1185">Reference proteome</keyword>
<feature type="signal peptide" evidence="7">
    <location>
        <begin position="1"/>
        <end position="25"/>
    </location>
</feature>
<dbReference type="PROSITE" id="PS01039">
    <property type="entry name" value="SBP_BACTERIAL_3"/>
    <property type="match status" value="1"/>
</dbReference>
<dbReference type="EMBL" id="LJJC01000006">
    <property type="protein sequence ID" value="KQL51244.1"/>
    <property type="molecule type" value="Genomic_DNA"/>
</dbReference>
<dbReference type="GO" id="GO:0016020">
    <property type="term" value="C:membrane"/>
    <property type="evidence" value="ECO:0007669"/>
    <property type="project" value="InterPro"/>
</dbReference>
<dbReference type="PANTHER" id="PTHR35936:SF17">
    <property type="entry name" value="ARGININE-BINDING EXTRACELLULAR PROTEIN ARTP"/>
    <property type="match status" value="1"/>
</dbReference>
<dbReference type="InterPro" id="IPR001638">
    <property type="entry name" value="Solute-binding_3/MltF_N"/>
</dbReference>
<dbReference type="RefSeq" id="WP_055741550.1">
    <property type="nucleotide sequence ID" value="NZ_JAAIWL010000004.1"/>
</dbReference>
<proteinExistence type="inferred from homology"/>
<dbReference type="Pfam" id="PF00497">
    <property type="entry name" value="SBP_bac_3"/>
    <property type="match status" value="1"/>
</dbReference>
<reference evidence="10 11" key="1">
    <citation type="submission" date="2015-09" db="EMBL/GenBank/DDBJ databases">
        <title>Genome sequencing project for genomic taxonomy and phylogenomics of Bacillus-like bacteria.</title>
        <authorList>
            <person name="Liu B."/>
            <person name="Wang J."/>
            <person name="Zhu Y."/>
            <person name="Liu G."/>
            <person name="Chen Q."/>
            <person name="Chen Z."/>
            <person name="Lan J."/>
            <person name="Che J."/>
            <person name="Ge C."/>
            <person name="Shi H."/>
            <person name="Pan Z."/>
            <person name="Liu X."/>
        </authorList>
    </citation>
    <scope>NUCLEOTIDE SEQUENCE [LARGE SCALE GENOMIC DNA]</scope>
    <source>
        <strain evidence="10 11">LMG 18435</strain>
    </source>
</reference>
<evidence type="ECO:0000313" key="11">
    <source>
        <dbReference type="Proteomes" id="UP000051888"/>
    </source>
</evidence>
<sequence>MKKYMLLFVVIITAVFMGACGQSKANGSNGDDSKKGKVLIMGTSADFPPFETRDTAGNVVGFDVDLGNYIAKKLGYKLEIKDMKFDGLIGALQSKRVDMVLSGMSATEERKKNVDFSTPYHHSGEMFVTKKGSSINTVDDLKGKTIGVQLGSIQEEGAKNLQKTVKFDTKAMDDSTTLIQELLSSRIQAAYLDKSVAEGYIKNQGLTGFDDPTTSSPGMGIAFPKGSNLVDKVDKILKEMQDNGKMDELKAKWIKK</sequence>
<evidence type="ECO:0000256" key="3">
    <source>
        <dbReference type="ARBA" id="ARBA00022729"/>
    </source>
</evidence>
<dbReference type="Gene3D" id="3.40.190.10">
    <property type="entry name" value="Periplasmic binding protein-like II"/>
    <property type="match status" value="2"/>
</dbReference>
<feature type="domain" description="Ionotropic glutamate receptor C-terminal" evidence="9">
    <location>
        <begin position="38"/>
        <end position="256"/>
    </location>
</feature>
<keyword evidence="4" id="KW-0564">Palmitate</keyword>
<dbReference type="CDD" id="cd13624">
    <property type="entry name" value="PBP2_Arg_Lys_His"/>
    <property type="match status" value="1"/>
</dbReference>
<dbReference type="SUPFAM" id="SSF53850">
    <property type="entry name" value="Periplasmic binding protein-like II"/>
    <property type="match status" value="1"/>
</dbReference>
<dbReference type="SMART" id="SM00079">
    <property type="entry name" value="PBPe"/>
    <property type="match status" value="1"/>
</dbReference>
<dbReference type="GO" id="GO:0015276">
    <property type="term" value="F:ligand-gated monoatomic ion channel activity"/>
    <property type="evidence" value="ECO:0007669"/>
    <property type="project" value="InterPro"/>
</dbReference>
<keyword evidence="3 7" id="KW-0732">Signal</keyword>
<dbReference type="InterPro" id="IPR001320">
    <property type="entry name" value="Iontro_rcpt_C"/>
</dbReference>
<evidence type="ECO:0000313" key="10">
    <source>
        <dbReference type="EMBL" id="KQL51244.1"/>
    </source>
</evidence>
<dbReference type="STRING" id="157838.AN964_19820"/>
<evidence type="ECO:0000256" key="4">
    <source>
        <dbReference type="ARBA" id="ARBA00023139"/>
    </source>
</evidence>
<evidence type="ECO:0000256" key="1">
    <source>
        <dbReference type="ARBA" id="ARBA00004196"/>
    </source>
</evidence>
<gene>
    <name evidence="10" type="ORF">AN964_19820</name>
</gene>
<organism evidence="10 11">
    <name type="scientific">Heyndrickxia shackletonii</name>
    <dbReference type="NCBI Taxonomy" id="157838"/>
    <lineage>
        <taxon>Bacteria</taxon>
        <taxon>Bacillati</taxon>
        <taxon>Bacillota</taxon>
        <taxon>Bacilli</taxon>
        <taxon>Bacillales</taxon>
        <taxon>Bacillaceae</taxon>
        <taxon>Heyndrickxia</taxon>
    </lineage>
</organism>
<dbReference type="Proteomes" id="UP000051888">
    <property type="component" value="Unassembled WGS sequence"/>
</dbReference>